<organism evidence="4 5">
    <name type="scientific">Trueperella bonasi</name>
    <dbReference type="NCBI Taxonomy" id="312286"/>
    <lineage>
        <taxon>Bacteria</taxon>
        <taxon>Bacillati</taxon>
        <taxon>Actinomycetota</taxon>
        <taxon>Actinomycetes</taxon>
        <taxon>Actinomycetales</taxon>
        <taxon>Actinomycetaceae</taxon>
        <taxon>Trueperella</taxon>
    </lineage>
</organism>
<dbReference type="EMBL" id="JAUSQX010000001">
    <property type="protein sequence ID" value="MDP9807122.1"/>
    <property type="molecule type" value="Genomic_DNA"/>
</dbReference>
<dbReference type="CDD" id="cd04301">
    <property type="entry name" value="NAT_SF"/>
    <property type="match status" value="1"/>
</dbReference>
<gene>
    <name evidence="4" type="ORF">J2S70_001704</name>
</gene>
<evidence type="ECO:0000313" key="5">
    <source>
        <dbReference type="Proteomes" id="UP001243212"/>
    </source>
</evidence>
<dbReference type="PROSITE" id="PS51186">
    <property type="entry name" value="GNAT"/>
    <property type="match status" value="1"/>
</dbReference>
<evidence type="ECO:0000259" key="3">
    <source>
        <dbReference type="PROSITE" id="PS51186"/>
    </source>
</evidence>
<protein>
    <submittedName>
        <fullName evidence="4">GNAT superfamily N-acetyltransferase</fullName>
    </submittedName>
</protein>
<name>A0ABT9NI94_9ACTO</name>
<evidence type="ECO:0000256" key="1">
    <source>
        <dbReference type="ARBA" id="ARBA00022679"/>
    </source>
</evidence>
<proteinExistence type="predicted"/>
<keyword evidence="2" id="KW-0012">Acyltransferase</keyword>
<evidence type="ECO:0000256" key="2">
    <source>
        <dbReference type="ARBA" id="ARBA00023315"/>
    </source>
</evidence>
<comment type="caution">
    <text evidence="4">The sequence shown here is derived from an EMBL/GenBank/DDBJ whole genome shotgun (WGS) entry which is preliminary data.</text>
</comment>
<keyword evidence="5" id="KW-1185">Reference proteome</keyword>
<dbReference type="InterPro" id="IPR016181">
    <property type="entry name" value="Acyl_CoA_acyltransferase"/>
</dbReference>
<dbReference type="PANTHER" id="PTHR43420">
    <property type="entry name" value="ACETYLTRANSFERASE"/>
    <property type="match status" value="1"/>
</dbReference>
<sequence length="325" mass="36347">MMNDQTWQWQKLHATDAQAIHDLILRIEEADSASIRTSGLEVESYFHDSHVWRAQGAWVGDYLVAFGLARTPKGNAGAAPITVSGGVAPQWRDRGVGKDLLQRQLLTSREVADELGLLSADVHMYVESSQADLIGLANEFNFTTVSQFVQMRRSLDLPMAGVDTSQYIQIIKFSDDWMKDTRKAHNKILAGSQSWSKLDAQAWKDRISGMEEDWCFVALDLFGDRPKLAGYLLASRFSSQISGLDAAVYEEGYVEEIVVLPQWRGKNVASSLMVAAMDRFRADGLNYIGLDVVIDEDGENAELVAVFEHFDFERVAETYIVATRV</sequence>
<dbReference type="SUPFAM" id="SSF55729">
    <property type="entry name" value="Acyl-CoA N-acyltransferases (Nat)"/>
    <property type="match status" value="2"/>
</dbReference>
<dbReference type="Pfam" id="PF00583">
    <property type="entry name" value="Acetyltransf_1"/>
    <property type="match status" value="1"/>
</dbReference>
<dbReference type="PANTHER" id="PTHR43420:SF47">
    <property type="entry name" value="N-ACETYLTRANSFERASE DOMAIN-CONTAINING PROTEIN"/>
    <property type="match status" value="1"/>
</dbReference>
<dbReference type="InterPro" id="IPR000182">
    <property type="entry name" value="GNAT_dom"/>
</dbReference>
<keyword evidence="1" id="KW-0808">Transferase</keyword>
<dbReference type="InterPro" id="IPR050680">
    <property type="entry name" value="YpeA/RimI_acetyltransf"/>
</dbReference>
<reference evidence="4 5" key="1">
    <citation type="submission" date="2023-07" db="EMBL/GenBank/DDBJ databases">
        <title>Sequencing the genomes of 1000 actinobacteria strains.</title>
        <authorList>
            <person name="Klenk H.-P."/>
        </authorList>
    </citation>
    <scope>NUCLEOTIDE SEQUENCE [LARGE SCALE GENOMIC DNA]</scope>
    <source>
        <strain evidence="4 5">DSM 17163</strain>
    </source>
</reference>
<evidence type="ECO:0000313" key="4">
    <source>
        <dbReference type="EMBL" id="MDP9807122.1"/>
    </source>
</evidence>
<dbReference type="Gene3D" id="3.40.630.30">
    <property type="match status" value="1"/>
</dbReference>
<accession>A0ABT9NI94</accession>
<dbReference type="Proteomes" id="UP001243212">
    <property type="component" value="Unassembled WGS sequence"/>
</dbReference>
<feature type="domain" description="N-acetyltransferase" evidence="3">
    <location>
        <begin position="168"/>
        <end position="325"/>
    </location>
</feature>